<dbReference type="InterPro" id="IPR011006">
    <property type="entry name" value="CheY-like_superfamily"/>
</dbReference>
<feature type="modified residue" description="4-aspartylphosphate" evidence="2">
    <location>
        <position position="55"/>
    </location>
</feature>
<dbReference type="InterPro" id="IPR001789">
    <property type="entry name" value="Sig_transdc_resp-reg_receiver"/>
</dbReference>
<dbReference type="Pfam" id="PF00196">
    <property type="entry name" value="GerE"/>
    <property type="match status" value="1"/>
</dbReference>
<dbReference type="Gene3D" id="3.40.50.2300">
    <property type="match status" value="1"/>
</dbReference>
<protein>
    <submittedName>
        <fullName evidence="5">Response regulator transcription factor</fullName>
    </submittedName>
</protein>
<dbReference type="AlphaFoldDB" id="A0A7G7MNV3"/>
<dbReference type="GO" id="GO:0006355">
    <property type="term" value="P:regulation of DNA-templated transcription"/>
    <property type="evidence" value="ECO:0007669"/>
    <property type="project" value="InterPro"/>
</dbReference>
<name>A0A7G7MNV3_9PSEU</name>
<dbReference type="PROSITE" id="PS50043">
    <property type="entry name" value="HTH_LUXR_2"/>
    <property type="match status" value="1"/>
</dbReference>
<evidence type="ECO:0000313" key="5">
    <source>
        <dbReference type="EMBL" id="QNG54464.1"/>
    </source>
</evidence>
<dbReference type="InterPro" id="IPR000792">
    <property type="entry name" value="Tscrpt_reg_LuxR_C"/>
</dbReference>
<dbReference type="SUPFAM" id="SSF52172">
    <property type="entry name" value="CheY-like"/>
    <property type="match status" value="1"/>
</dbReference>
<dbReference type="PANTHER" id="PTHR43214">
    <property type="entry name" value="TWO-COMPONENT RESPONSE REGULATOR"/>
    <property type="match status" value="1"/>
</dbReference>
<organism evidence="5 6">
    <name type="scientific">Pseudonocardia petroleophila</name>
    <dbReference type="NCBI Taxonomy" id="37331"/>
    <lineage>
        <taxon>Bacteria</taxon>
        <taxon>Bacillati</taxon>
        <taxon>Actinomycetota</taxon>
        <taxon>Actinomycetes</taxon>
        <taxon>Pseudonocardiales</taxon>
        <taxon>Pseudonocardiaceae</taxon>
        <taxon>Pseudonocardia</taxon>
    </lineage>
</organism>
<accession>A0A7G7MNV3</accession>
<gene>
    <name evidence="5" type="ORF">H6H00_11585</name>
</gene>
<feature type="domain" description="HTH luxR-type" evidence="3">
    <location>
        <begin position="147"/>
        <end position="212"/>
    </location>
</feature>
<dbReference type="SMART" id="SM00448">
    <property type="entry name" value="REC"/>
    <property type="match status" value="1"/>
</dbReference>
<dbReference type="InterPro" id="IPR039420">
    <property type="entry name" value="WalR-like"/>
</dbReference>
<dbReference type="Proteomes" id="UP000515728">
    <property type="component" value="Chromosome"/>
</dbReference>
<feature type="domain" description="Response regulatory" evidence="4">
    <location>
        <begin position="5"/>
        <end position="119"/>
    </location>
</feature>
<keyword evidence="1" id="KW-0238">DNA-binding</keyword>
<dbReference type="EMBL" id="CP060131">
    <property type="protein sequence ID" value="QNG54464.1"/>
    <property type="molecule type" value="Genomic_DNA"/>
</dbReference>
<dbReference type="GO" id="GO:0000160">
    <property type="term" value="P:phosphorelay signal transduction system"/>
    <property type="evidence" value="ECO:0007669"/>
    <property type="project" value="InterPro"/>
</dbReference>
<dbReference type="SMART" id="SM00421">
    <property type="entry name" value="HTH_LUXR"/>
    <property type="match status" value="1"/>
</dbReference>
<dbReference type="GO" id="GO:0003677">
    <property type="term" value="F:DNA binding"/>
    <property type="evidence" value="ECO:0007669"/>
    <property type="project" value="UniProtKB-KW"/>
</dbReference>
<dbReference type="InterPro" id="IPR016032">
    <property type="entry name" value="Sig_transdc_resp-reg_C-effctor"/>
</dbReference>
<reference evidence="5 6" key="1">
    <citation type="submission" date="2020-08" db="EMBL/GenBank/DDBJ databases">
        <authorList>
            <person name="Mo P."/>
        </authorList>
    </citation>
    <scope>NUCLEOTIDE SEQUENCE [LARGE SCALE GENOMIC DNA]</scope>
    <source>
        <strain evidence="5 6">CGMCC 4.1532</strain>
    </source>
</reference>
<dbReference type="Pfam" id="PF00072">
    <property type="entry name" value="Response_reg"/>
    <property type="match status" value="1"/>
</dbReference>
<dbReference type="RefSeq" id="WP_185721282.1">
    <property type="nucleotide sequence ID" value="NZ_BAAAWI010000001.1"/>
</dbReference>
<keyword evidence="2" id="KW-0597">Phosphoprotein</keyword>
<dbReference type="PROSITE" id="PS50110">
    <property type="entry name" value="RESPONSE_REGULATORY"/>
    <property type="match status" value="1"/>
</dbReference>
<dbReference type="PRINTS" id="PR00038">
    <property type="entry name" value="HTHLUXR"/>
</dbReference>
<proteinExistence type="predicted"/>
<evidence type="ECO:0000313" key="6">
    <source>
        <dbReference type="Proteomes" id="UP000515728"/>
    </source>
</evidence>
<evidence type="ECO:0000256" key="2">
    <source>
        <dbReference type="PROSITE-ProRule" id="PRU00169"/>
    </source>
</evidence>
<evidence type="ECO:0000259" key="3">
    <source>
        <dbReference type="PROSITE" id="PS50043"/>
    </source>
</evidence>
<sequence>MTGGPVVIVDDHALVAGALAMALRSGGLDATAVLPADFLPRVDLPAPTGALVLLDLDLGDGLDGVDLVPRLRRSGWRVVLVTGSTDDTRIAVGVAAGALGRVRKSAAFDELVAAATRAAQGRPLISADERARLEDLASAGTEARRLDRDRWDRLTPRELQIVDRIAAGRRPAAIAEEFVVSVATVRTQIRSILAKLEVSSQLEVAALARAREG</sequence>
<keyword evidence="6" id="KW-1185">Reference proteome</keyword>
<dbReference type="SUPFAM" id="SSF46894">
    <property type="entry name" value="C-terminal effector domain of the bipartite response regulators"/>
    <property type="match status" value="1"/>
</dbReference>
<dbReference type="KEGG" id="ppel:H6H00_11585"/>
<dbReference type="Gene3D" id="1.10.10.10">
    <property type="entry name" value="Winged helix-like DNA-binding domain superfamily/Winged helix DNA-binding domain"/>
    <property type="match status" value="1"/>
</dbReference>
<evidence type="ECO:0000256" key="1">
    <source>
        <dbReference type="ARBA" id="ARBA00023125"/>
    </source>
</evidence>
<evidence type="ECO:0000259" key="4">
    <source>
        <dbReference type="PROSITE" id="PS50110"/>
    </source>
</evidence>
<dbReference type="InterPro" id="IPR036388">
    <property type="entry name" value="WH-like_DNA-bd_sf"/>
</dbReference>